<dbReference type="InterPro" id="IPR036864">
    <property type="entry name" value="Zn2-C6_fun-type_DNA-bd_sf"/>
</dbReference>
<dbReference type="GeneID" id="17297648"/>
<dbReference type="Pfam" id="PF00172">
    <property type="entry name" value="Zn_clus"/>
    <property type="match status" value="1"/>
</dbReference>
<keyword evidence="7" id="KW-1185">Reference proteome</keyword>
<dbReference type="PANTHER" id="PTHR47659">
    <property type="entry name" value="ZN(II)2CYS6 TRANSCRIPTION FACTOR (EUROFUNG)-RELATED"/>
    <property type="match status" value="1"/>
</dbReference>
<dbReference type="EMBL" id="JH993027">
    <property type="protein sequence ID" value="EKX40943.1"/>
    <property type="molecule type" value="Genomic_DNA"/>
</dbReference>
<dbReference type="SUPFAM" id="SSF57701">
    <property type="entry name" value="Zn2/Cys6 DNA-binding domain"/>
    <property type="match status" value="2"/>
</dbReference>
<dbReference type="GO" id="GO:0000981">
    <property type="term" value="F:DNA-binding transcription factor activity, RNA polymerase II-specific"/>
    <property type="evidence" value="ECO:0007669"/>
    <property type="project" value="InterPro"/>
</dbReference>
<reference evidence="7" key="2">
    <citation type="submission" date="2012-11" db="EMBL/GenBank/DDBJ databases">
        <authorList>
            <person name="Kuo A."/>
            <person name="Curtis B.A."/>
            <person name="Tanifuji G."/>
            <person name="Burki F."/>
            <person name="Gruber A."/>
            <person name="Irimia M."/>
            <person name="Maruyama S."/>
            <person name="Arias M.C."/>
            <person name="Ball S.G."/>
            <person name="Gile G.H."/>
            <person name="Hirakawa Y."/>
            <person name="Hopkins J.F."/>
            <person name="Rensing S.A."/>
            <person name="Schmutz J."/>
            <person name="Symeonidi A."/>
            <person name="Elias M."/>
            <person name="Eveleigh R.J."/>
            <person name="Herman E.K."/>
            <person name="Klute M.J."/>
            <person name="Nakayama T."/>
            <person name="Obornik M."/>
            <person name="Reyes-Prieto A."/>
            <person name="Armbrust E.V."/>
            <person name="Aves S.J."/>
            <person name="Beiko R.G."/>
            <person name="Coutinho P."/>
            <person name="Dacks J.B."/>
            <person name="Durnford D.G."/>
            <person name="Fast N.M."/>
            <person name="Green B.R."/>
            <person name="Grisdale C."/>
            <person name="Hempe F."/>
            <person name="Henrissat B."/>
            <person name="Hoppner M.P."/>
            <person name="Ishida K.-I."/>
            <person name="Kim E."/>
            <person name="Koreny L."/>
            <person name="Kroth P.G."/>
            <person name="Liu Y."/>
            <person name="Malik S.-B."/>
            <person name="Maier U.G."/>
            <person name="McRose D."/>
            <person name="Mock T."/>
            <person name="Neilson J.A."/>
            <person name="Onodera N.T."/>
            <person name="Poole A.M."/>
            <person name="Pritham E.J."/>
            <person name="Richards T.A."/>
            <person name="Rocap G."/>
            <person name="Roy S.W."/>
            <person name="Sarai C."/>
            <person name="Schaack S."/>
            <person name="Shirato S."/>
            <person name="Slamovits C.H."/>
            <person name="Spencer D.F."/>
            <person name="Suzuki S."/>
            <person name="Worden A.Z."/>
            <person name="Zauner S."/>
            <person name="Barry K."/>
            <person name="Bell C."/>
            <person name="Bharti A.K."/>
            <person name="Crow J.A."/>
            <person name="Grimwood J."/>
            <person name="Kramer R."/>
            <person name="Lindquist E."/>
            <person name="Lucas S."/>
            <person name="Salamov A."/>
            <person name="McFadden G.I."/>
            <person name="Lane C.E."/>
            <person name="Keeling P.J."/>
            <person name="Gray M.W."/>
            <person name="Grigoriev I.V."/>
            <person name="Archibald J.M."/>
        </authorList>
    </citation>
    <scope>NUCLEOTIDE SEQUENCE</scope>
    <source>
        <strain evidence="7">CCMP2712</strain>
    </source>
</reference>
<evidence type="ECO:0000313" key="6">
    <source>
        <dbReference type="EnsemblProtists" id="EKX40943"/>
    </source>
</evidence>
<feature type="domain" description="Zn(2)-C6 fungal-type" evidence="4">
    <location>
        <begin position="59"/>
        <end position="88"/>
    </location>
</feature>
<dbReference type="OrthoDB" id="2123952at2759"/>
<protein>
    <recommendedName>
        <fullName evidence="4">Zn(2)-C6 fungal-type domain-containing protein</fullName>
    </recommendedName>
</protein>
<sequence>MAACTLPFHILSQQLREMEAGAGAGALLGNGLLPEQDQDPDAADPTLGRRKRRHQVSIACVVCAKAKAACNDARPCKRCIRLGKEEQCIDSADVRAQWWIQKSRGDVAQLPSSTKKSRAVCSALYFHGSSFLQSSHFQLPKNVACMACNKAKARCDGCRPCSRCRDRKIDCVNLTKQPREQEDSDIPAAVPPVQDGMEDDFEEATVGSKGMDIFEEIVNASQGQQVGIMGEYPDPSIHNSRFQVKEEPGEVLRFAREGRALQGQHMRMNLPSSSSAFPMDIFSTDELSFMSQMNYRDALDNRVPDPALAMLQESSYRPPPLAQEPLYQPVLINSPSHADSTFERQAPYLSSRPAAAKALTAEVGQQPLMQVTTSRSRFQWEQEQQMLEQGIAASSQRGICISGRGNVNGGDLTQAFRAPGTDRQR</sequence>
<reference evidence="5 7" key="1">
    <citation type="journal article" date="2012" name="Nature">
        <title>Algal genomes reveal evolutionary mosaicism and the fate of nucleomorphs.</title>
        <authorList>
            <consortium name="DOE Joint Genome Institute"/>
            <person name="Curtis B.A."/>
            <person name="Tanifuji G."/>
            <person name="Burki F."/>
            <person name="Gruber A."/>
            <person name="Irimia M."/>
            <person name="Maruyama S."/>
            <person name="Arias M.C."/>
            <person name="Ball S.G."/>
            <person name="Gile G.H."/>
            <person name="Hirakawa Y."/>
            <person name="Hopkins J.F."/>
            <person name="Kuo A."/>
            <person name="Rensing S.A."/>
            <person name="Schmutz J."/>
            <person name="Symeonidi A."/>
            <person name="Elias M."/>
            <person name="Eveleigh R.J."/>
            <person name="Herman E.K."/>
            <person name="Klute M.J."/>
            <person name="Nakayama T."/>
            <person name="Obornik M."/>
            <person name="Reyes-Prieto A."/>
            <person name="Armbrust E.V."/>
            <person name="Aves S.J."/>
            <person name="Beiko R.G."/>
            <person name="Coutinho P."/>
            <person name="Dacks J.B."/>
            <person name="Durnford D.G."/>
            <person name="Fast N.M."/>
            <person name="Green B.R."/>
            <person name="Grisdale C.J."/>
            <person name="Hempel F."/>
            <person name="Henrissat B."/>
            <person name="Hoppner M.P."/>
            <person name="Ishida K."/>
            <person name="Kim E."/>
            <person name="Koreny L."/>
            <person name="Kroth P.G."/>
            <person name="Liu Y."/>
            <person name="Malik S.B."/>
            <person name="Maier U.G."/>
            <person name="McRose D."/>
            <person name="Mock T."/>
            <person name="Neilson J.A."/>
            <person name="Onodera N.T."/>
            <person name="Poole A.M."/>
            <person name="Pritham E.J."/>
            <person name="Richards T.A."/>
            <person name="Rocap G."/>
            <person name="Roy S.W."/>
            <person name="Sarai C."/>
            <person name="Schaack S."/>
            <person name="Shirato S."/>
            <person name="Slamovits C.H."/>
            <person name="Spencer D.F."/>
            <person name="Suzuki S."/>
            <person name="Worden A.Z."/>
            <person name="Zauner S."/>
            <person name="Barry K."/>
            <person name="Bell C."/>
            <person name="Bharti A.K."/>
            <person name="Crow J.A."/>
            <person name="Grimwood J."/>
            <person name="Kramer R."/>
            <person name="Lindquist E."/>
            <person name="Lucas S."/>
            <person name="Salamov A."/>
            <person name="McFadden G.I."/>
            <person name="Lane C.E."/>
            <person name="Keeling P.J."/>
            <person name="Gray M.W."/>
            <person name="Grigoriev I.V."/>
            <person name="Archibald J.M."/>
        </authorList>
    </citation>
    <scope>NUCLEOTIDE SEQUENCE</scope>
    <source>
        <strain evidence="5 7">CCMP2712</strain>
    </source>
</reference>
<feature type="domain" description="Zn(2)-C6 fungal-type" evidence="4">
    <location>
        <begin position="144"/>
        <end position="173"/>
    </location>
</feature>
<dbReference type="SMART" id="SM00066">
    <property type="entry name" value="GAL4"/>
    <property type="match status" value="2"/>
</dbReference>
<evidence type="ECO:0000259" key="4">
    <source>
        <dbReference type="PROSITE" id="PS50048"/>
    </source>
</evidence>
<evidence type="ECO:0000256" key="3">
    <source>
        <dbReference type="SAM" id="MobiDB-lite"/>
    </source>
</evidence>
<proteinExistence type="predicted"/>
<dbReference type="PROSITE" id="PS50048">
    <property type="entry name" value="ZN2_CY6_FUNGAL_2"/>
    <property type="match status" value="2"/>
</dbReference>
<dbReference type="InterPro" id="IPR001138">
    <property type="entry name" value="Zn2Cys6_DnaBD"/>
</dbReference>
<organism evidence="5">
    <name type="scientific">Guillardia theta (strain CCMP2712)</name>
    <name type="common">Cryptophyte</name>
    <dbReference type="NCBI Taxonomy" id="905079"/>
    <lineage>
        <taxon>Eukaryota</taxon>
        <taxon>Cryptophyceae</taxon>
        <taxon>Pyrenomonadales</taxon>
        <taxon>Geminigeraceae</taxon>
        <taxon>Guillardia</taxon>
    </lineage>
</organism>
<dbReference type="AlphaFoldDB" id="L1IXE9"/>
<dbReference type="RefSeq" id="XP_005827923.1">
    <property type="nucleotide sequence ID" value="XM_005827866.1"/>
</dbReference>
<dbReference type="InterPro" id="IPR050335">
    <property type="entry name" value="ERT1_acuK_gluconeogen_tf"/>
</dbReference>
<dbReference type="CDD" id="cd00067">
    <property type="entry name" value="GAL4"/>
    <property type="match status" value="1"/>
</dbReference>
<dbReference type="GO" id="GO:0008270">
    <property type="term" value="F:zinc ion binding"/>
    <property type="evidence" value="ECO:0007669"/>
    <property type="project" value="InterPro"/>
</dbReference>
<name>L1IXE9_GUITC</name>
<dbReference type="KEGG" id="gtt:GUITHDRAFT_142344"/>
<keyword evidence="1" id="KW-0479">Metal-binding</keyword>
<evidence type="ECO:0000313" key="5">
    <source>
        <dbReference type="EMBL" id="EKX40943.1"/>
    </source>
</evidence>
<dbReference type="EnsemblProtists" id="EKX40943">
    <property type="protein sequence ID" value="EKX40943"/>
    <property type="gene ID" value="GUITHDRAFT_142344"/>
</dbReference>
<evidence type="ECO:0000256" key="1">
    <source>
        <dbReference type="ARBA" id="ARBA00022723"/>
    </source>
</evidence>
<accession>L1IXE9</accession>
<dbReference type="PaxDb" id="55529-EKX40943"/>
<evidence type="ECO:0000256" key="2">
    <source>
        <dbReference type="ARBA" id="ARBA00023242"/>
    </source>
</evidence>
<evidence type="ECO:0000313" key="7">
    <source>
        <dbReference type="Proteomes" id="UP000011087"/>
    </source>
</evidence>
<gene>
    <name evidence="5" type="ORF">GUITHDRAFT_142344</name>
</gene>
<dbReference type="PANTHER" id="PTHR47659:SF7">
    <property type="entry name" value="FUNGAL TRANSCRIPTIONAL REGULATORY PROTEIN, N-TERMINAL DOMAIN-CONTAINING PROTEIN"/>
    <property type="match status" value="1"/>
</dbReference>
<dbReference type="HOGENOM" id="CLU_646327_0_0_1"/>
<feature type="region of interest" description="Disordered" evidence="3">
    <location>
        <begin position="403"/>
        <end position="425"/>
    </location>
</feature>
<dbReference type="Proteomes" id="UP000011087">
    <property type="component" value="Unassembled WGS sequence"/>
</dbReference>
<reference evidence="6" key="3">
    <citation type="submission" date="2016-03" db="UniProtKB">
        <authorList>
            <consortium name="EnsemblProtists"/>
        </authorList>
    </citation>
    <scope>IDENTIFICATION</scope>
</reference>
<dbReference type="Gene3D" id="4.10.240.10">
    <property type="entry name" value="Zn(2)-C6 fungal-type DNA-binding domain"/>
    <property type="match status" value="2"/>
</dbReference>
<keyword evidence="2" id="KW-0539">Nucleus</keyword>